<proteinExistence type="predicted"/>
<dbReference type="RefSeq" id="WP_168737498.1">
    <property type="nucleotide sequence ID" value="NZ_JABAHZ010000001.1"/>
</dbReference>
<gene>
    <name evidence="2" type="ORF">HGH91_05915</name>
</gene>
<organism evidence="2 3">
    <name type="scientific">Chitinophaga eiseniae</name>
    <dbReference type="NCBI Taxonomy" id="634771"/>
    <lineage>
        <taxon>Bacteria</taxon>
        <taxon>Pseudomonadati</taxon>
        <taxon>Bacteroidota</taxon>
        <taxon>Chitinophagia</taxon>
        <taxon>Chitinophagales</taxon>
        <taxon>Chitinophagaceae</taxon>
        <taxon>Chitinophaga</taxon>
    </lineage>
</organism>
<protein>
    <recommendedName>
        <fullName evidence="4">Activator of Hsp90 ATPase homolog 1-like protein</fullName>
    </recommendedName>
</protein>
<accession>A0A847S4D0</accession>
<evidence type="ECO:0000313" key="2">
    <source>
        <dbReference type="EMBL" id="NLR78150.1"/>
    </source>
</evidence>
<evidence type="ECO:0008006" key="4">
    <source>
        <dbReference type="Google" id="ProtNLM"/>
    </source>
</evidence>
<comment type="caution">
    <text evidence="2">The sequence shown here is derived from an EMBL/GenBank/DDBJ whole genome shotgun (WGS) entry which is preliminary data.</text>
</comment>
<dbReference type="InterPro" id="IPR023393">
    <property type="entry name" value="START-like_dom_sf"/>
</dbReference>
<evidence type="ECO:0000313" key="3">
    <source>
        <dbReference type="Proteomes" id="UP000552864"/>
    </source>
</evidence>
<dbReference type="Gene3D" id="3.30.530.20">
    <property type="match status" value="1"/>
</dbReference>
<dbReference type="SUPFAM" id="SSF55961">
    <property type="entry name" value="Bet v1-like"/>
    <property type="match status" value="1"/>
</dbReference>
<evidence type="ECO:0000256" key="1">
    <source>
        <dbReference type="SAM" id="MobiDB-lite"/>
    </source>
</evidence>
<reference evidence="2 3" key="1">
    <citation type="submission" date="2020-04" db="EMBL/GenBank/DDBJ databases">
        <authorList>
            <person name="Yin C."/>
        </authorList>
    </citation>
    <scope>NUCLEOTIDE SEQUENCE [LARGE SCALE GENOMIC DNA]</scope>
    <source>
        <strain evidence="2 3">Ak56</strain>
    </source>
</reference>
<dbReference type="Proteomes" id="UP000552864">
    <property type="component" value="Unassembled WGS sequence"/>
</dbReference>
<dbReference type="AlphaFoldDB" id="A0A847S4D0"/>
<keyword evidence="3" id="KW-1185">Reference proteome</keyword>
<dbReference type="EMBL" id="JABAHZ010000001">
    <property type="protein sequence ID" value="NLR78150.1"/>
    <property type="molecule type" value="Genomic_DNA"/>
</dbReference>
<name>A0A847S4D0_9BACT</name>
<sequence>MSLSTHTSETSSIIKAPREAVYKAFIDPADVATWLAGSSGIRPEDNDEGSRQSLRKLANLLE</sequence>
<feature type="region of interest" description="Disordered" evidence="1">
    <location>
        <begin position="39"/>
        <end position="62"/>
    </location>
</feature>